<dbReference type="EMBL" id="GBRH01161384">
    <property type="protein sequence ID" value="JAE36512.1"/>
    <property type="molecule type" value="Transcribed_RNA"/>
</dbReference>
<protein>
    <submittedName>
        <fullName evidence="1">Uncharacterized protein</fullName>
    </submittedName>
</protein>
<organism evidence="1">
    <name type="scientific">Arundo donax</name>
    <name type="common">Giant reed</name>
    <name type="synonym">Donax arundinaceus</name>
    <dbReference type="NCBI Taxonomy" id="35708"/>
    <lineage>
        <taxon>Eukaryota</taxon>
        <taxon>Viridiplantae</taxon>
        <taxon>Streptophyta</taxon>
        <taxon>Embryophyta</taxon>
        <taxon>Tracheophyta</taxon>
        <taxon>Spermatophyta</taxon>
        <taxon>Magnoliopsida</taxon>
        <taxon>Liliopsida</taxon>
        <taxon>Poales</taxon>
        <taxon>Poaceae</taxon>
        <taxon>PACMAD clade</taxon>
        <taxon>Arundinoideae</taxon>
        <taxon>Arundineae</taxon>
        <taxon>Arundo</taxon>
    </lineage>
</organism>
<dbReference type="AlphaFoldDB" id="A0A0A9HIC1"/>
<sequence length="42" mass="4584">MRAMNLNSPKGLRETLVVEATAGRSSLVAGGRGYHPSDWREL</sequence>
<reference evidence="1" key="2">
    <citation type="journal article" date="2015" name="Data Brief">
        <title>Shoot transcriptome of the giant reed, Arundo donax.</title>
        <authorList>
            <person name="Barrero R.A."/>
            <person name="Guerrero F.D."/>
            <person name="Moolhuijzen P."/>
            <person name="Goolsby J.A."/>
            <person name="Tidwell J."/>
            <person name="Bellgard S.E."/>
            <person name="Bellgard M.I."/>
        </authorList>
    </citation>
    <scope>NUCLEOTIDE SEQUENCE</scope>
    <source>
        <tissue evidence="1">Shoot tissue taken approximately 20 cm above the soil surface</tissue>
    </source>
</reference>
<evidence type="ECO:0000313" key="1">
    <source>
        <dbReference type="EMBL" id="JAE36512.1"/>
    </source>
</evidence>
<accession>A0A0A9HIC1</accession>
<proteinExistence type="predicted"/>
<name>A0A0A9HIC1_ARUDO</name>
<reference evidence="1" key="1">
    <citation type="submission" date="2014-09" db="EMBL/GenBank/DDBJ databases">
        <authorList>
            <person name="Magalhaes I.L.F."/>
            <person name="Oliveira U."/>
            <person name="Santos F.R."/>
            <person name="Vidigal T.H.D.A."/>
            <person name="Brescovit A.D."/>
            <person name="Santos A.J."/>
        </authorList>
    </citation>
    <scope>NUCLEOTIDE SEQUENCE</scope>
    <source>
        <tissue evidence="1">Shoot tissue taken approximately 20 cm above the soil surface</tissue>
    </source>
</reference>